<name>A0ABM9N069_9LACO</name>
<evidence type="ECO:0000256" key="5">
    <source>
        <dbReference type="ARBA" id="ARBA00022630"/>
    </source>
</evidence>
<keyword evidence="4 11" id="KW-0028">Amino-acid biosynthesis</keyword>
<evidence type="ECO:0000256" key="12">
    <source>
        <dbReference type="RuleBase" id="RU000605"/>
    </source>
</evidence>
<evidence type="ECO:0000256" key="3">
    <source>
        <dbReference type="ARBA" id="ARBA00013036"/>
    </source>
</evidence>
<evidence type="ECO:0000256" key="13">
    <source>
        <dbReference type="SAM" id="MobiDB-lite"/>
    </source>
</evidence>
<gene>
    <name evidence="11" type="primary">aroC</name>
    <name evidence="14" type="ORF">R53137_KAKDMLNK_01374</name>
</gene>
<dbReference type="HAMAP" id="MF_00300">
    <property type="entry name" value="Chorismate_synth"/>
    <property type="match status" value="1"/>
</dbReference>
<dbReference type="RefSeq" id="WP_168778034.1">
    <property type="nucleotide sequence ID" value="NZ_BOJU01000005.1"/>
</dbReference>
<comment type="function">
    <text evidence="11">Catalyzes the anti-1,4-elimination of the C-3 phosphate and the C-6 proR hydrogen from 5-enolpyruvylshikimate-3-phosphate (EPSP) to yield chorismate, which is the branch point compound that serves as the starting substrate for the three terminal pathways of aromatic amino acid biosynthesis. This reaction introduces a second double bond into the aromatic ring system.</text>
</comment>
<comment type="caution">
    <text evidence="14">The sequence shown here is derived from an EMBL/GenBank/DDBJ whole genome shotgun (WGS) entry which is preliminary data.</text>
</comment>
<dbReference type="GO" id="GO:0004107">
    <property type="term" value="F:chorismate synthase activity"/>
    <property type="evidence" value="ECO:0007669"/>
    <property type="project" value="UniProtKB-EC"/>
</dbReference>
<evidence type="ECO:0000256" key="1">
    <source>
        <dbReference type="ARBA" id="ARBA00005044"/>
    </source>
</evidence>
<keyword evidence="5 11" id="KW-0285">Flavoprotein</keyword>
<feature type="binding site" evidence="11">
    <location>
        <position position="46"/>
    </location>
    <ligand>
        <name>NADP(+)</name>
        <dbReference type="ChEBI" id="CHEBI:58349"/>
    </ligand>
</feature>
<dbReference type="Gene3D" id="3.60.150.10">
    <property type="entry name" value="Chorismate synthase AroC"/>
    <property type="match status" value="1"/>
</dbReference>
<dbReference type="NCBIfam" id="NF003793">
    <property type="entry name" value="PRK05382.1"/>
    <property type="match status" value="1"/>
</dbReference>
<keyword evidence="6 11" id="KW-0288">FMN</keyword>
<feature type="binding site" evidence="11">
    <location>
        <begin position="312"/>
        <end position="316"/>
    </location>
    <ligand>
        <name>FMN</name>
        <dbReference type="ChEBI" id="CHEBI:58210"/>
    </ligand>
</feature>
<reference evidence="14 15" key="1">
    <citation type="submission" date="2023-10" db="EMBL/GenBank/DDBJ databases">
        <authorList>
            <person name="Botero Cardona J."/>
        </authorList>
    </citation>
    <scope>NUCLEOTIDE SEQUENCE [LARGE SCALE GENOMIC DNA]</scope>
    <source>
        <strain evidence="14 15">R-53137</strain>
    </source>
</reference>
<feature type="binding site" evidence="11">
    <location>
        <position position="338"/>
    </location>
    <ligand>
        <name>FMN</name>
        <dbReference type="ChEBI" id="CHEBI:58210"/>
    </ligand>
</feature>
<feature type="region of interest" description="Disordered" evidence="13">
    <location>
        <begin position="88"/>
        <end position="111"/>
    </location>
</feature>
<evidence type="ECO:0000256" key="6">
    <source>
        <dbReference type="ARBA" id="ARBA00022643"/>
    </source>
</evidence>
<sequence>MLTYLTAGESHGPELSGILTGIPAGLKLDIDEINAALAARQGGYGRGNRQKIEHDQVIITGGVRHGKTLGSPIALTVKNRDHKQWSEIMNPTSEETPENTLRSVSRPRPGHADLVGGMKYGHRDMRNVLERSSARETAMRVAIGNICKQVLQALDIKIVGYVEAIGGIHAEGSQPTDVDQIEKLIAQNDLRLTEETQVTAIHELIDTAKRNGDTLGGVIRVVAENVPAGLGSYVSWDTKLDAKLAAAVMGVNAMKGVEIGDGFENAEHPGSQVMDEIDWQEGQGFSRNSDHLGGFEGGMTNGMPVIVKAAMKPIPTLYKPLQSADINSKEVKKATVERSDTTAIVPASIVIESVIAIELAKAITDTFDGSNLARLQKQIADYRLELKNF</sequence>
<comment type="catalytic activity">
    <reaction evidence="11 12">
        <text>5-O-(1-carboxyvinyl)-3-phosphoshikimate = chorismate + phosphate</text>
        <dbReference type="Rhea" id="RHEA:21020"/>
        <dbReference type="ChEBI" id="CHEBI:29748"/>
        <dbReference type="ChEBI" id="CHEBI:43474"/>
        <dbReference type="ChEBI" id="CHEBI:57701"/>
        <dbReference type="EC" id="4.2.3.5"/>
    </reaction>
</comment>
<evidence type="ECO:0000256" key="4">
    <source>
        <dbReference type="ARBA" id="ARBA00022605"/>
    </source>
</evidence>
<evidence type="ECO:0000256" key="7">
    <source>
        <dbReference type="ARBA" id="ARBA00022827"/>
    </source>
</evidence>
<comment type="cofactor">
    <cofactor evidence="11 12">
        <name>FMNH2</name>
        <dbReference type="ChEBI" id="CHEBI:57618"/>
    </cofactor>
    <text evidence="11 12">Reduced FMN (FMNH(2)).</text>
</comment>
<evidence type="ECO:0000313" key="15">
    <source>
        <dbReference type="Proteomes" id="UP001314262"/>
    </source>
</evidence>
<keyword evidence="9 11" id="KW-0057">Aromatic amino acid biosynthesis</keyword>
<dbReference type="EMBL" id="CAUZLT010000005">
    <property type="protein sequence ID" value="CAK1251973.1"/>
    <property type="molecule type" value="Genomic_DNA"/>
</dbReference>
<feature type="compositionally biased region" description="Polar residues" evidence="13">
    <location>
        <begin position="88"/>
        <end position="103"/>
    </location>
</feature>
<dbReference type="InterPro" id="IPR020541">
    <property type="entry name" value="Chorismate_synthase_CS"/>
</dbReference>
<feature type="binding site" evidence="11">
    <location>
        <begin position="131"/>
        <end position="133"/>
    </location>
    <ligand>
        <name>FMN</name>
        <dbReference type="ChEBI" id="CHEBI:58210"/>
    </ligand>
</feature>
<proteinExistence type="inferred from homology"/>
<evidence type="ECO:0000256" key="9">
    <source>
        <dbReference type="ARBA" id="ARBA00023141"/>
    </source>
</evidence>
<dbReference type="EC" id="4.2.3.5" evidence="3 11"/>
<comment type="subunit">
    <text evidence="11">Homotetramer.</text>
</comment>
<evidence type="ECO:0000256" key="10">
    <source>
        <dbReference type="ARBA" id="ARBA00023239"/>
    </source>
</evidence>
<dbReference type="SUPFAM" id="SSF103263">
    <property type="entry name" value="Chorismate synthase, AroC"/>
    <property type="match status" value="1"/>
</dbReference>
<evidence type="ECO:0000313" key="14">
    <source>
        <dbReference type="EMBL" id="CAK1251973.1"/>
    </source>
</evidence>
<evidence type="ECO:0000256" key="11">
    <source>
        <dbReference type="HAMAP-Rule" id="MF_00300"/>
    </source>
</evidence>
<evidence type="ECO:0000256" key="8">
    <source>
        <dbReference type="ARBA" id="ARBA00022857"/>
    </source>
</evidence>
<comment type="pathway">
    <text evidence="1 11 12">Metabolic intermediate biosynthesis; chorismate biosynthesis; chorismate from D-erythrose 4-phosphate and phosphoenolpyruvate: step 7/7.</text>
</comment>
<dbReference type="PIRSF" id="PIRSF001456">
    <property type="entry name" value="Chorismate_synth"/>
    <property type="match status" value="1"/>
</dbReference>
<keyword evidence="7 11" id="KW-0274">FAD</keyword>
<dbReference type="PROSITE" id="PS00787">
    <property type="entry name" value="CHORISMATE_SYNTHASE_1"/>
    <property type="match status" value="1"/>
</dbReference>
<dbReference type="InterPro" id="IPR035904">
    <property type="entry name" value="Chorismate_synth_AroC_sf"/>
</dbReference>
<dbReference type="Proteomes" id="UP001314262">
    <property type="component" value="Unassembled WGS sequence"/>
</dbReference>
<feature type="binding site" evidence="11">
    <location>
        <position position="40"/>
    </location>
    <ligand>
        <name>NADP(+)</name>
        <dbReference type="ChEBI" id="CHEBI:58349"/>
    </ligand>
</feature>
<dbReference type="CDD" id="cd07304">
    <property type="entry name" value="Chorismate_synthase"/>
    <property type="match status" value="1"/>
</dbReference>
<dbReference type="InterPro" id="IPR000453">
    <property type="entry name" value="Chorismate_synth"/>
</dbReference>
<dbReference type="PANTHER" id="PTHR21085">
    <property type="entry name" value="CHORISMATE SYNTHASE"/>
    <property type="match status" value="1"/>
</dbReference>
<dbReference type="NCBIfam" id="TIGR00033">
    <property type="entry name" value="aroC"/>
    <property type="match status" value="1"/>
</dbReference>
<feature type="binding site" evidence="11">
    <location>
        <position position="297"/>
    </location>
    <ligand>
        <name>FMN</name>
        <dbReference type="ChEBI" id="CHEBI:58210"/>
    </ligand>
</feature>
<dbReference type="Pfam" id="PF01264">
    <property type="entry name" value="Chorismate_synt"/>
    <property type="match status" value="1"/>
</dbReference>
<dbReference type="PANTHER" id="PTHR21085:SF0">
    <property type="entry name" value="CHORISMATE SYNTHASE"/>
    <property type="match status" value="1"/>
</dbReference>
<comment type="similarity">
    <text evidence="2 11 12">Belongs to the chorismate synthase family.</text>
</comment>
<keyword evidence="10 11" id="KW-0456">Lyase</keyword>
<organism evidence="14 15">
    <name type="scientific">Fructobacillus tropaeoli</name>
    <dbReference type="NCBI Taxonomy" id="709323"/>
    <lineage>
        <taxon>Bacteria</taxon>
        <taxon>Bacillati</taxon>
        <taxon>Bacillota</taxon>
        <taxon>Bacilli</taxon>
        <taxon>Lactobacillales</taxon>
        <taxon>Lactobacillaceae</taxon>
        <taxon>Fructobacillus</taxon>
    </lineage>
</organism>
<evidence type="ECO:0000256" key="2">
    <source>
        <dbReference type="ARBA" id="ARBA00008014"/>
    </source>
</evidence>
<protein>
    <recommendedName>
        <fullName evidence="3 11">Chorismate synthase</fullName>
        <shortName evidence="11">CS</shortName>
        <ecNumber evidence="3 11">4.2.3.5</ecNumber>
    </recommendedName>
    <alternativeName>
        <fullName evidence="11">5-enolpyruvylshikimate-3-phosphate phospholyase</fullName>
    </alternativeName>
</protein>
<feature type="binding site" evidence="11">
    <location>
        <begin position="252"/>
        <end position="253"/>
    </location>
    <ligand>
        <name>FMN</name>
        <dbReference type="ChEBI" id="CHEBI:58210"/>
    </ligand>
</feature>
<keyword evidence="8 11" id="KW-0521">NADP</keyword>
<accession>A0ABM9N069</accession>
<keyword evidence="15" id="KW-1185">Reference proteome</keyword>